<name>A0A1B1Y9Z5_THEST</name>
<dbReference type="PROSITE" id="PS51257">
    <property type="entry name" value="PROKAR_LIPOPROTEIN"/>
    <property type="match status" value="1"/>
</dbReference>
<sequence length="593" mass="66957">MRLKRIFAALMSFAMLLSMTACNVTQTDKQKDTGVPATTQAGSQTAGASEKELYRIDVFTMLGNKAGEQTGWFAKIVKDKFNIEMNMIASNVEGGDTKFATMMASGDLGDIVIFGSDSDNKWLDALKANALFDWTTDGILDTYGKYIVENYSKAIEKNKISFGNGKSVYGLGHSVANMPEGPSEGEDMVYQSELRWDLYEKIGMPEIESPEDLLHVLKRMQEIEPTSESGMPTYGFSIWSDWDGNMVMYVKSFAALFGCDEGDGFNNAGFLLYSPDDGDCQGALDPDGWYIRVLRLFFKANQMGLLDPDSISQKYDDVIRKYQDGAILFSLFPWACNVYNTPERLSQGKGFRYVPIKGQKIISYGFDERGGNRVISIGAKAEHPERLMELINWMYTPEGVMTIYNGPEGLTWEMKNGKPVLTEFGKQALPNNPVDVPEEFGGGTFRDGQNQMNFETVHRNAINPETNEPYDFRLWSSYLEENSNPLLDKWREAMGALTTKDYLMKNNMVSIKKPVYMGKAPDVMPDDLMQKQGQVATVIKQYSWRMMYAKDEAEFEQLLSEMTAKAKGLGYDEVLKWNIEHAKEVYEFLKKNN</sequence>
<proteinExistence type="predicted"/>
<feature type="signal peptide" evidence="1">
    <location>
        <begin position="1"/>
        <end position="23"/>
    </location>
</feature>
<evidence type="ECO:0000313" key="3">
    <source>
        <dbReference type="Proteomes" id="UP000092971"/>
    </source>
</evidence>
<dbReference type="AlphaFoldDB" id="A0A1B1Y9Z5"/>
<protein>
    <submittedName>
        <fullName evidence="2">ABC transporter substrate-binding protein</fullName>
    </submittedName>
</protein>
<evidence type="ECO:0000256" key="1">
    <source>
        <dbReference type="SAM" id="SignalP"/>
    </source>
</evidence>
<dbReference type="Proteomes" id="UP000092971">
    <property type="component" value="Chromosome"/>
</dbReference>
<dbReference type="EMBL" id="CP014672">
    <property type="protein sequence ID" value="ANW97585.1"/>
    <property type="molecule type" value="Genomic_DNA"/>
</dbReference>
<accession>A0A1B1Y9Z5</accession>
<organism evidence="2 3">
    <name type="scientific">Thermoclostridium stercorarium subsp. thermolacticum DSM 2910</name>
    <dbReference type="NCBI Taxonomy" id="1121336"/>
    <lineage>
        <taxon>Bacteria</taxon>
        <taxon>Bacillati</taxon>
        <taxon>Bacillota</taxon>
        <taxon>Clostridia</taxon>
        <taxon>Eubacteriales</taxon>
        <taxon>Oscillospiraceae</taxon>
        <taxon>Thermoclostridium</taxon>
    </lineage>
</organism>
<dbReference type="Gene3D" id="3.40.190.10">
    <property type="entry name" value="Periplasmic binding protein-like II"/>
    <property type="match status" value="2"/>
</dbReference>
<feature type="chain" id="PRO_5039646876" evidence="1">
    <location>
        <begin position="24"/>
        <end position="593"/>
    </location>
</feature>
<dbReference type="SUPFAM" id="SSF53850">
    <property type="entry name" value="Periplasmic binding protein-like II"/>
    <property type="match status" value="1"/>
</dbReference>
<reference evidence="2 3" key="1">
    <citation type="submission" date="2016-02" db="EMBL/GenBank/DDBJ databases">
        <title>Comparison of Clostridium stercorarium subspecies using comparative genomics and transcriptomics.</title>
        <authorList>
            <person name="Schellenberg J."/>
            <person name="Thallinger G."/>
            <person name="Levin D.B."/>
            <person name="Zhang X."/>
            <person name="Alvare G."/>
            <person name="Fristensky B."/>
            <person name="Sparling R."/>
        </authorList>
    </citation>
    <scope>NUCLEOTIDE SEQUENCE [LARGE SCALE GENOMIC DNA]</scope>
    <source>
        <strain evidence="2 3">DSM 2910</strain>
    </source>
</reference>
<dbReference type="OrthoDB" id="3235892at2"/>
<gene>
    <name evidence="2" type="ORF">CSTERTH_00305</name>
</gene>
<evidence type="ECO:0000313" key="2">
    <source>
        <dbReference type="EMBL" id="ANW97585.1"/>
    </source>
</evidence>
<dbReference type="RefSeq" id="WP_065821220.1">
    <property type="nucleotide sequence ID" value="NZ_CP014672.1"/>
</dbReference>
<keyword evidence="1" id="KW-0732">Signal</keyword>